<feature type="transmembrane region" description="Helical" evidence="1">
    <location>
        <begin position="6"/>
        <end position="27"/>
    </location>
</feature>
<keyword evidence="1" id="KW-0472">Membrane</keyword>
<dbReference type="Proteomes" id="UP001164706">
    <property type="component" value="Chromosome"/>
</dbReference>
<feature type="transmembrane region" description="Helical" evidence="1">
    <location>
        <begin position="53"/>
        <end position="76"/>
    </location>
</feature>
<feature type="transmembrane region" description="Helical" evidence="1">
    <location>
        <begin position="119"/>
        <end position="141"/>
    </location>
</feature>
<protein>
    <submittedName>
        <fullName evidence="2">DUF1761 domain-containing protein</fullName>
    </submittedName>
</protein>
<dbReference type="RefSeq" id="WP_267780294.1">
    <property type="nucleotide sequence ID" value="NZ_CP113089.1"/>
</dbReference>
<dbReference type="AlphaFoldDB" id="A0A9E8S7L3"/>
<sequence length="143" mass="14636">MFLIELNWLAVLAGFVVYFIAGAIWFGPKTFYPAWMRAKGLDPAEPQGSNGMAVVFGMTALGALVQVATLAIVLWFVVEATGEPVGPLGGALGGLLLGIGLVAASSLSHRLFGGDGLRVWAIEVAGDVVGLTLAGLVVGLIGV</sequence>
<dbReference type="EMBL" id="CP113089">
    <property type="protein sequence ID" value="WAB80615.1"/>
    <property type="molecule type" value="Genomic_DNA"/>
</dbReference>
<dbReference type="Pfam" id="PF08570">
    <property type="entry name" value="DUF1761"/>
    <property type="match status" value="1"/>
</dbReference>
<evidence type="ECO:0000313" key="2">
    <source>
        <dbReference type="EMBL" id="WAB80615.1"/>
    </source>
</evidence>
<dbReference type="KEGG" id="mdb:OVN18_08540"/>
<feature type="transmembrane region" description="Helical" evidence="1">
    <location>
        <begin position="88"/>
        <end position="107"/>
    </location>
</feature>
<keyword evidence="1" id="KW-0812">Transmembrane</keyword>
<dbReference type="InterPro" id="IPR013879">
    <property type="entry name" value="DUF1761"/>
</dbReference>
<keyword evidence="1" id="KW-1133">Transmembrane helix</keyword>
<gene>
    <name evidence="2" type="ORF">OVN18_08540</name>
</gene>
<reference evidence="2" key="1">
    <citation type="submission" date="2022-11" db="EMBL/GenBank/DDBJ databases">
        <title>Description of Microcella daejonensis nov. sp, isolated from riverside soil.</title>
        <authorList>
            <person name="Molina K.M."/>
            <person name="Kim S.B."/>
        </authorList>
    </citation>
    <scope>NUCLEOTIDE SEQUENCE</scope>
    <source>
        <strain evidence="2">MMS21-STM12</strain>
    </source>
</reference>
<evidence type="ECO:0000256" key="1">
    <source>
        <dbReference type="SAM" id="Phobius"/>
    </source>
</evidence>
<accession>A0A9E8S7L3</accession>
<keyword evidence="3" id="KW-1185">Reference proteome</keyword>
<proteinExistence type="predicted"/>
<name>A0A9E8S7L3_9MICO</name>
<evidence type="ECO:0000313" key="3">
    <source>
        <dbReference type="Proteomes" id="UP001164706"/>
    </source>
</evidence>
<organism evidence="2 3">
    <name type="scientific">Microcella daejeonensis</name>
    <dbReference type="NCBI Taxonomy" id="2994971"/>
    <lineage>
        <taxon>Bacteria</taxon>
        <taxon>Bacillati</taxon>
        <taxon>Actinomycetota</taxon>
        <taxon>Actinomycetes</taxon>
        <taxon>Micrococcales</taxon>
        <taxon>Microbacteriaceae</taxon>
        <taxon>Microcella</taxon>
    </lineage>
</organism>